<dbReference type="EMBL" id="DVHA01000188">
    <property type="protein sequence ID" value="HIR61091.1"/>
    <property type="molecule type" value="Genomic_DNA"/>
</dbReference>
<dbReference type="Proteomes" id="UP000824241">
    <property type="component" value="Unassembled WGS sequence"/>
</dbReference>
<keyword evidence="1" id="KW-0812">Transmembrane</keyword>
<evidence type="ECO:0000313" key="3">
    <source>
        <dbReference type="Proteomes" id="UP000824241"/>
    </source>
</evidence>
<feature type="transmembrane region" description="Helical" evidence="1">
    <location>
        <begin position="33"/>
        <end position="52"/>
    </location>
</feature>
<dbReference type="AlphaFoldDB" id="A0A9D1DY02"/>
<evidence type="ECO:0000256" key="1">
    <source>
        <dbReference type="SAM" id="Phobius"/>
    </source>
</evidence>
<keyword evidence="1" id="KW-1133">Transmembrane helix</keyword>
<protein>
    <submittedName>
        <fullName evidence="2">Uncharacterized protein</fullName>
    </submittedName>
</protein>
<reference evidence="2" key="2">
    <citation type="journal article" date="2021" name="PeerJ">
        <title>Extensive microbial diversity within the chicken gut microbiome revealed by metagenomics and culture.</title>
        <authorList>
            <person name="Gilroy R."/>
            <person name="Ravi A."/>
            <person name="Getino M."/>
            <person name="Pursley I."/>
            <person name="Horton D.L."/>
            <person name="Alikhan N.F."/>
            <person name="Baker D."/>
            <person name="Gharbi K."/>
            <person name="Hall N."/>
            <person name="Watson M."/>
            <person name="Adriaenssens E.M."/>
            <person name="Foster-Nyarko E."/>
            <person name="Jarju S."/>
            <person name="Secka A."/>
            <person name="Antonio M."/>
            <person name="Oren A."/>
            <person name="Chaudhuri R.R."/>
            <person name="La Ragione R."/>
            <person name="Hildebrand F."/>
            <person name="Pallen M.J."/>
        </authorList>
    </citation>
    <scope>NUCLEOTIDE SEQUENCE</scope>
    <source>
        <strain evidence="2">CHK189-12415</strain>
    </source>
</reference>
<accession>A0A9D1DY02</accession>
<name>A0A9D1DY02_9FIRM</name>
<keyword evidence="1" id="KW-0472">Membrane</keyword>
<evidence type="ECO:0000313" key="2">
    <source>
        <dbReference type="EMBL" id="HIR61091.1"/>
    </source>
</evidence>
<organism evidence="2 3">
    <name type="scientific">Candidatus Faecivivens stercoravium</name>
    <dbReference type="NCBI Taxonomy" id="2840803"/>
    <lineage>
        <taxon>Bacteria</taxon>
        <taxon>Bacillati</taxon>
        <taxon>Bacillota</taxon>
        <taxon>Clostridia</taxon>
        <taxon>Eubacteriales</taxon>
        <taxon>Oscillospiraceae</taxon>
        <taxon>Oscillospiraceae incertae sedis</taxon>
        <taxon>Candidatus Faecivivens</taxon>
    </lineage>
</organism>
<sequence length="55" mass="5765">MIPSNIKAILFGFACLLLSLCCAALPLNTFSGILAIGGRWVGFIAILAGIFIPNK</sequence>
<proteinExistence type="predicted"/>
<gene>
    <name evidence="2" type="ORF">IAB37_05910</name>
</gene>
<reference evidence="2" key="1">
    <citation type="submission" date="2020-10" db="EMBL/GenBank/DDBJ databases">
        <authorList>
            <person name="Gilroy R."/>
        </authorList>
    </citation>
    <scope>NUCLEOTIDE SEQUENCE</scope>
    <source>
        <strain evidence="2">CHK189-12415</strain>
    </source>
</reference>
<comment type="caution">
    <text evidence="2">The sequence shown here is derived from an EMBL/GenBank/DDBJ whole genome shotgun (WGS) entry which is preliminary data.</text>
</comment>